<accession>A0AAV2Z7Z1</accession>
<reference evidence="2" key="1">
    <citation type="submission" date="2022-11" db="EMBL/GenBank/DDBJ databases">
        <authorList>
            <person name="Morgan W.R."/>
            <person name="Tartar A."/>
        </authorList>
    </citation>
    <scope>NUCLEOTIDE SEQUENCE</scope>
    <source>
        <strain evidence="2">ARSEF 373</strain>
    </source>
</reference>
<feature type="region of interest" description="Disordered" evidence="1">
    <location>
        <begin position="179"/>
        <end position="200"/>
    </location>
</feature>
<gene>
    <name evidence="2" type="ORF">N0F65_001226</name>
</gene>
<reference evidence="2" key="2">
    <citation type="journal article" date="2023" name="Microbiol Resour">
        <title>Decontamination and Annotation of the Draft Genome Sequence of the Oomycete Lagenidium giganteum ARSEF 373.</title>
        <authorList>
            <person name="Morgan W.R."/>
            <person name="Tartar A."/>
        </authorList>
    </citation>
    <scope>NUCLEOTIDE SEQUENCE</scope>
    <source>
        <strain evidence="2">ARSEF 373</strain>
    </source>
</reference>
<name>A0AAV2Z7Z1_9STRA</name>
<evidence type="ECO:0000313" key="3">
    <source>
        <dbReference type="Proteomes" id="UP001146120"/>
    </source>
</evidence>
<keyword evidence="3" id="KW-1185">Reference proteome</keyword>
<comment type="caution">
    <text evidence="2">The sequence shown here is derived from an EMBL/GenBank/DDBJ whole genome shotgun (WGS) entry which is preliminary data.</text>
</comment>
<proteinExistence type="predicted"/>
<dbReference type="EMBL" id="DAKRPA010000059">
    <property type="protein sequence ID" value="DBA00755.1"/>
    <property type="molecule type" value="Genomic_DNA"/>
</dbReference>
<feature type="compositionally biased region" description="Basic residues" evidence="1">
    <location>
        <begin position="283"/>
        <end position="293"/>
    </location>
</feature>
<evidence type="ECO:0008006" key="4">
    <source>
        <dbReference type="Google" id="ProtNLM"/>
    </source>
</evidence>
<dbReference type="AlphaFoldDB" id="A0AAV2Z7Z1"/>
<sequence length="345" mass="38366">MAKVVGDEAVKMIVRPLPPQEQVAVERRYIKDEVERELRSKAVIQASGSSKGPTVKIDISQYSGSPTESILRWFSELDTAIRARRIEDEEMMVRLRDVKPQGFLTLEDFKFSLRQAFEPPENEFRTRLEFLSLRQGGLDMNAYVPKTRMLLASILLDPVNPKTQLAVFREARWSSEELPSPLAPTHIGGGDSTRHQGGVRTEGVESPFLQHSLEEGRRSGAHGHGLCAYRHGQEANQVLPLPEAWSQDRGVPRSCASSTWWWCQSRHQEASCWSKAKIRGRRVRSSRRCKNRHSPVGAGRPTGRGKAERGPAAPLSQALGALKVHRKSARAASSGGGGLITLPVR</sequence>
<evidence type="ECO:0000256" key="1">
    <source>
        <dbReference type="SAM" id="MobiDB-lite"/>
    </source>
</evidence>
<protein>
    <recommendedName>
        <fullName evidence="4">Retrotransposon gag domain-containing protein</fullName>
    </recommendedName>
</protein>
<organism evidence="2 3">
    <name type="scientific">Lagenidium giganteum</name>
    <dbReference type="NCBI Taxonomy" id="4803"/>
    <lineage>
        <taxon>Eukaryota</taxon>
        <taxon>Sar</taxon>
        <taxon>Stramenopiles</taxon>
        <taxon>Oomycota</taxon>
        <taxon>Peronosporomycetes</taxon>
        <taxon>Pythiales</taxon>
        <taxon>Pythiaceae</taxon>
    </lineage>
</organism>
<feature type="region of interest" description="Disordered" evidence="1">
    <location>
        <begin position="283"/>
        <end position="311"/>
    </location>
</feature>
<dbReference type="Proteomes" id="UP001146120">
    <property type="component" value="Unassembled WGS sequence"/>
</dbReference>
<evidence type="ECO:0000313" key="2">
    <source>
        <dbReference type="EMBL" id="DBA00755.1"/>
    </source>
</evidence>